<keyword evidence="3" id="KW-1185">Reference proteome</keyword>
<feature type="region of interest" description="Disordered" evidence="1">
    <location>
        <begin position="58"/>
        <end position="88"/>
    </location>
</feature>
<dbReference type="EMBL" id="CP048113">
    <property type="protein sequence ID" value="QHS63660.1"/>
    <property type="molecule type" value="Genomic_DNA"/>
</dbReference>
<protein>
    <submittedName>
        <fullName evidence="2">Uncharacterized protein</fullName>
    </submittedName>
</protein>
<accession>A0A6B9ZMG9</accession>
<name>A0A6B9ZMG9_9BACT</name>
<organism evidence="2 3">
    <name type="scientific">Chitinophaga agri</name>
    <dbReference type="NCBI Taxonomy" id="2703787"/>
    <lineage>
        <taxon>Bacteria</taxon>
        <taxon>Pseudomonadati</taxon>
        <taxon>Bacteroidota</taxon>
        <taxon>Chitinophagia</taxon>
        <taxon>Chitinophagales</taxon>
        <taxon>Chitinophagaceae</taxon>
        <taxon>Chitinophaga</taxon>
    </lineage>
</organism>
<sequence length="88" mass="10073">MKHKVDKKDLKKRLSFVMMAQLDGLSGKSKEKMEEYLDKQLDKLAVFYKDLLKKQHDKETKKAAKNIIQHNEAQPQPAVVPEPPAVAS</sequence>
<evidence type="ECO:0000313" key="3">
    <source>
        <dbReference type="Proteomes" id="UP000476411"/>
    </source>
</evidence>
<feature type="compositionally biased region" description="Pro residues" evidence="1">
    <location>
        <begin position="78"/>
        <end position="88"/>
    </location>
</feature>
<dbReference type="AlphaFoldDB" id="A0A6B9ZMG9"/>
<evidence type="ECO:0000256" key="1">
    <source>
        <dbReference type="SAM" id="MobiDB-lite"/>
    </source>
</evidence>
<reference evidence="2 3" key="1">
    <citation type="submission" date="2020-01" db="EMBL/GenBank/DDBJ databases">
        <title>Complete genome sequence of Chitinophaga sp. H33E-04 isolated from quinoa roots.</title>
        <authorList>
            <person name="Weon H.-Y."/>
            <person name="Lee S.A."/>
        </authorList>
    </citation>
    <scope>NUCLEOTIDE SEQUENCE [LARGE SCALE GENOMIC DNA]</scope>
    <source>
        <strain evidence="2 3">H33E-04</strain>
    </source>
</reference>
<dbReference type="RefSeq" id="WP_162335376.1">
    <property type="nucleotide sequence ID" value="NZ_CP048113.1"/>
</dbReference>
<dbReference type="KEGG" id="chih:GWR21_29985"/>
<gene>
    <name evidence="2" type="ORF">GWR21_29985</name>
</gene>
<proteinExistence type="predicted"/>
<dbReference type="Proteomes" id="UP000476411">
    <property type="component" value="Chromosome"/>
</dbReference>
<evidence type="ECO:0000313" key="2">
    <source>
        <dbReference type="EMBL" id="QHS63660.1"/>
    </source>
</evidence>